<keyword evidence="6" id="KW-0016">Alginate biosynthesis</keyword>
<keyword evidence="4" id="KW-0732">Signal</keyword>
<reference evidence="8 9" key="1">
    <citation type="submission" date="2016-01" db="EMBL/GenBank/DDBJ databases">
        <authorList>
            <person name="Regsiter A."/>
            <person name="william w."/>
        </authorList>
    </citation>
    <scope>NUCLEOTIDE SEQUENCE [LARGE SCALE GENOMIC DNA]</scope>
    <source>
        <strain evidence="8 9">CFBP 5494</strain>
    </source>
</reference>
<keyword evidence="5" id="KW-0574">Periplasm</keyword>
<proteinExistence type="predicted"/>
<dbReference type="Proteomes" id="UP000191933">
    <property type="component" value="Unassembled WGS sequence"/>
</dbReference>
<dbReference type="GO" id="GO:0016740">
    <property type="term" value="F:transferase activity"/>
    <property type="evidence" value="ECO:0007669"/>
    <property type="project" value="UniProtKB-KW"/>
</dbReference>
<dbReference type="GO" id="GO:0042121">
    <property type="term" value="P:alginic acid biosynthetic process"/>
    <property type="evidence" value="ECO:0007669"/>
    <property type="project" value="UniProtKB-KW"/>
</dbReference>
<comment type="caution">
    <text evidence="8">The sequence shown here is derived from an EMBL/GenBank/DDBJ whole genome shotgun (WGS) entry which is preliminary data.</text>
</comment>
<evidence type="ECO:0000313" key="9">
    <source>
        <dbReference type="Proteomes" id="UP000191933"/>
    </source>
</evidence>
<organism evidence="8 9">
    <name type="scientific">Agrobacterium genomosp. 2 str. CFBP 5494</name>
    <dbReference type="NCBI Taxonomy" id="1183436"/>
    <lineage>
        <taxon>Bacteria</taxon>
        <taxon>Pseudomonadati</taxon>
        <taxon>Pseudomonadota</taxon>
        <taxon>Alphaproteobacteria</taxon>
        <taxon>Hyphomicrobiales</taxon>
        <taxon>Rhizobiaceae</taxon>
        <taxon>Rhizobium/Agrobacterium group</taxon>
        <taxon>Agrobacterium</taxon>
        <taxon>Agrobacterium tumefaciens complex</taxon>
    </lineage>
</organism>
<sequence length="372" mass="40007">MTAVRSTLAIQLLIPAALFGYAAIANFSIPGRIAPAQSAEEPSLASYFNGGVTVHLEKLYRDGLPHRQLAVEMVGAARYLLLGEGRRGVVAGEDGYLFTDEEFRSPAHLEASMTASVDQISSIAKTLADRNIRLIMVPLPMKSDVYHDELHQPAASAMAKEIYENFRAKLVERGITSVDTRSVLVSARNGQQVFLKTDTHWTPAGAQVVADAVAAQALGEKPDMFEMSQGADQQVEGDLVKYVTGGVFARFVGLGTETVTPYTVTAKADTFQINDLFGDATSIPVALVGTSYSANELWSFAPLLSFETGLDVANAALVGQGPVAPMRKYLASLNEAAAQPQSVVWEFPVRFLTDPHLWGEAPEKKEAGHGSH</sequence>
<dbReference type="InterPro" id="IPR036514">
    <property type="entry name" value="SGNH_hydro_sf"/>
</dbReference>
<gene>
    <name evidence="8" type="ORF">AGR2A_Lc90012</name>
</gene>
<evidence type="ECO:0000256" key="5">
    <source>
        <dbReference type="ARBA" id="ARBA00022764"/>
    </source>
</evidence>
<evidence type="ECO:0000256" key="1">
    <source>
        <dbReference type="ARBA" id="ARBA00004418"/>
    </source>
</evidence>
<dbReference type="Pfam" id="PF16822">
    <property type="entry name" value="ALGX"/>
    <property type="match status" value="1"/>
</dbReference>
<dbReference type="GO" id="GO:0016788">
    <property type="term" value="F:hydrolase activity, acting on ester bonds"/>
    <property type="evidence" value="ECO:0007669"/>
    <property type="project" value="UniProtKB-ARBA"/>
</dbReference>
<comment type="pathway">
    <text evidence="2">Glycan biosynthesis; alginate biosynthesis.</text>
</comment>
<comment type="subcellular location">
    <subcellularLocation>
        <location evidence="1">Periplasm</location>
    </subcellularLocation>
</comment>
<protein>
    <recommendedName>
        <fullName evidence="7">AlgX/AlgJ SGNH hydrolase-like domain-containing protein</fullName>
    </recommendedName>
</protein>
<feature type="domain" description="AlgX/AlgJ SGNH hydrolase-like" evidence="7">
    <location>
        <begin position="89"/>
        <end position="348"/>
    </location>
</feature>
<dbReference type="GO" id="GO:0042597">
    <property type="term" value="C:periplasmic space"/>
    <property type="evidence" value="ECO:0007669"/>
    <property type="project" value="UniProtKB-SubCell"/>
</dbReference>
<evidence type="ECO:0000256" key="3">
    <source>
        <dbReference type="ARBA" id="ARBA00022679"/>
    </source>
</evidence>
<keyword evidence="9" id="KW-1185">Reference proteome</keyword>
<dbReference type="RefSeq" id="WP_072493397.1">
    <property type="nucleotide sequence ID" value="NZ_LT009719.1"/>
</dbReference>
<evidence type="ECO:0000256" key="2">
    <source>
        <dbReference type="ARBA" id="ARBA00005182"/>
    </source>
</evidence>
<evidence type="ECO:0000256" key="6">
    <source>
        <dbReference type="ARBA" id="ARBA00022841"/>
    </source>
</evidence>
<name>A0A9W5F2Q5_9HYPH</name>
<accession>A0A9W5F2Q5</accession>
<dbReference type="SUPFAM" id="SSF52266">
    <property type="entry name" value="SGNH hydrolase"/>
    <property type="match status" value="1"/>
</dbReference>
<dbReference type="AlphaFoldDB" id="A0A9W5F2Q5"/>
<keyword evidence="3" id="KW-0808">Transferase</keyword>
<evidence type="ECO:0000313" key="8">
    <source>
        <dbReference type="EMBL" id="CUX00445.1"/>
    </source>
</evidence>
<dbReference type="InterPro" id="IPR031811">
    <property type="entry name" value="ALGX/ALGJ_SGNH-like"/>
</dbReference>
<evidence type="ECO:0000259" key="7">
    <source>
        <dbReference type="Pfam" id="PF16822"/>
    </source>
</evidence>
<dbReference type="EMBL" id="FBVY01000038">
    <property type="protein sequence ID" value="CUX00445.1"/>
    <property type="molecule type" value="Genomic_DNA"/>
</dbReference>
<dbReference type="Gene3D" id="3.40.50.1110">
    <property type="entry name" value="SGNH hydrolase"/>
    <property type="match status" value="1"/>
</dbReference>
<evidence type="ECO:0000256" key="4">
    <source>
        <dbReference type="ARBA" id="ARBA00022729"/>
    </source>
</evidence>